<sequence>MSNPDALQDTIPIFCTAPVPQDILNEFFALSLAPPELAGADWIAVLVNSLDIATLTKPTRPPVAQPTSYPFCDWSVEDVFKYAEEHLDRARQGIVPHHLVILDKQTVEDKTCLLVTLKEGREAEGERLTVRANFRSSLVLLNLKSMGVGGDGHFENPDPNGVIRL</sequence>
<dbReference type="Proteomes" id="UP001320420">
    <property type="component" value="Unassembled WGS sequence"/>
</dbReference>
<keyword evidence="2" id="KW-1185">Reference proteome</keyword>
<protein>
    <submittedName>
        <fullName evidence="1">Uncharacterized protein</fullName>
    </submittedName>
</protein>
<dbReference type="AlphaFoldDB" id="A0AAN9UW49"/>
<dbReference type="EMBL" id="JAKJXP020000006">
    <property type="protein sequence ID" value="KAK7756555.1"/>
    <property type="molecule type" value="Genomic_DNA"/>
</dbReference>
<organism evidence="1 2">
    <name type="scientific">Diatrype stigma</name>
    <dbReference type="NCBI Taxonomy" id="117547"/>
    <lineage>
        <taxon>Eukaryota</taxon>
        <taxon>Fungi</taxon>
        <taxon>Dikarya</taxon>
        <taxon>Ascomycota</taxon>
        <taxon>Pezizomycotina</taxon>
        <taxon>Sordariomycetes</taxon>
        <taxon>Xylariomycetidae</taxon>
        <taxon>Xylariales</taxon>
        <taxon>Diatrypaceae</taxon>
        <taxon>Diatrype</taxon>
    </lineage>
</organism>
<name>A0AAN9UW49_9PEZI</name>
<evidence type="ECO:0000313" key="2">
    <source>
        <dbReference type="Proteomes" id="UP001320420"/>
    </source>
</evidence>
<accession>A0AAN9UW49</accession>
<reference evidence="1 2" key="1">
    <citation type="submission" date="2024-02" db="EMBL/GenBank/DDBJ databases">
        <title>De novo assembly and annotation of 12 fungi associated with fruit tree decline syndrome in Ontario, Canada.</title>
        <authorList>
            <person name="Sulman M."/>
            <person name="Ellouze W."/>
            <person name="Ilyukhin E."/>
        </authorList>
    </citation>
    <scope>NUCLEOTIDE SEQUENCE [LARGE SCALE GENOMIC DNA]</scope>
    <source>
        <strain evidence="1 2">M11/M66-122</strain>
    </source>
</reference>
<comment type="caution">
    <text evidence="1">The sequence shown here is derived from an EMBL/GenBank/DDBJ whole genome shotgun (WGS) entry which is preliminary data.</text>
</comment>
<evidence type="ECO:0000313" key="1">
    <source>
        <dbReference type="EMBL" id="KAK7756555.1"/>
    </source>
</evidence>
<proteinExistence type="predicted"/>
<gene>
    <name evidence="1" type="ORF">SLS62_001391</name>
</gene>